<dbReference type="EMBL" id="ABDG02000024">
    <property type="protein sequence ID" value="EHK44843.1"/>
    <property type="molecule type" value="Genomic_DNA"/>
</dbReference>
<protein>
    <submittedName>
        <fullName evidence="2">Uncharacterized protein</fullName>
    </submittedName>
</protein>
<dbReference type="AlphaFoldDB" id="G9NV20"/>
<dbReference type="Proteomes" id="UP000005426">
    <property type="component" value="Unassembled WGS sequence"/>
</dbReference>
<feature type="region of interest" description="Disordered" evidence="1">
    <location>
        <begin position="1"/>
        <end position="34"/>
    </location>
</feature>
<evidence type="ECO:0000313" key="2">
    <source>
        <dbReference type="EMBL" id="EHK44843.1"/>
    </source>
</evidence>
<gene>
    <name evidence="2" type="ORF">TRIATDRAFT_299686</name>
</gene>
<feature type="non-terminal residue" evidence="2">
    <location>
        <position position="74"/>
    </location>
</feature>
<organism evidence="2 3">
    <name type="scientific">Hypocrea atroviridis (strain ATCC 20476 / IMI 206040)</name>
    <name type="common">Trichoderma atroviride</name>
    <dbReference type="NCBI Taxonomy" id="452589"/>
    <lineage>
        <taxon>Eukaryota</taxon>
        <taxon>Fungi</taxon>
        <taxon>Dikarya</taxon>
        <taxon>Ascomycota</taxon>
        <taxon>Pezizomycotina</taxon>
        <taxon>Sordariomycetes</taxon>
        <taxon>Hypocreomycetidae</taxon>
        <taxon>Hypocreales</taxon>
        <taxon>Hypocreaceae</taxon>
        <taxon>Trichoderma</taxon>
    </lineage>
</organism>
<comment type="caution">
    <text evidence="2">The sequence shown here is derived from an EMBL/GenBank/DDBJ whole genome shotgun (WGS) entry which is preliminary data.</text>
</comment>
<evidence type="ECO:0000256" key="1">
    <source>
        <dbReference type="SAM" id="MobiDB-lite"/>
    </source>
</evidence>
<accession>G9NV20</accession>
<dbReference type="HOGENOM" id="CLU_2694494_0_0_1"/>
<reference evidence="2 3" key="1">
    <citation type="journal article" date="2011" name="Genome Biol.">
        <title>Comparative genome sequence analysis underscores mycoparasitism as the ancestral life style of Trichoderma.</title>
        <authorList>
            <person name="Kubicek C.P."/>
            <person name="Herrera-Estrella A."/>
            <person name="Seidl-Seiboth V."/>
            <person name="Martinez D.A."/>
            <person name="Druzhinina I.S."/>
            <person name="Thon M."/>
            <person name="Zeilinger S."/>
            <person name="Casas-Flores S."/>
            <person name="Horwitz B.A."/>
            <person name="Mukherjee P.K."/>
            <person name="Mukherjee M."/>
            <person name="Kredics L."/>
            <person name="Alcaraz L.D."/>
            <person name="Aerts A."/>
            <person name="Antal Z."/>
            <person name="Atanasova L."/>
            <person name="Cervantes-Badillo M.G."/>
            <person name="Challacombe J."/>
            <person name="Chertkov O."/>
            <person name="McCluskey K."/>
            <person name="Coulpier F."/>
            <person name="Deshpande N."/>
            <person name="von Doehren H."/>
            <person name="Ebbole D.J."/>
            <person name="Esquivel-Naranjo E.U."/>
            <person name="Fekete E."/>
            <person name="Flipphi M."/>
            <person name="Glaser F."/>
            <person name="Gomez-Rodriguez E.Y."/>
            <person name="Gruber S."/>
            <person name="Han C."/>
            <person name="Henrissat B."/>
            <person name="Hermosa R."/>
            <person name="Hernandez-Onate M."/>
            <person name="Karaffa L."/>
            <person name="Kosti I."/>
            <person name="Le Crom S."/>
            <person name="Lindquist E."/>
            <person name="Lucas S."/>
            <person name="Luebeck M."/>
            <person name="Luebeck P.S."/>
            <person name="Margeot A."/>
            <person name="Metz B."/>
            <person name="Misra M."/>
            <person name="Nevalainen H."/>
            <person name="Omann M."/>
            <person name="Packer N."/>
            <person name="Perrone G."/>
            <person name="Uresti-Rivera E.E."/>
            <person name="Salamov A."/>
            <person name="Schmoll M."/>
            <person name="Seiboth B."/>
            <person name="Shapiro H."/>
            <person name="Sukno S."/>
            <person name="Tamayo-Ramos J.A."/>
            <person name="Tisch D."/>
            <person name="Wiest A."/>
            <person name="Wilkinson H.H."/>
            <person name="Zhang M."/>
            <person name="Coutinho P.M."/>
            <person name="Kenerley C.M."/>
            <person name="Monte E."/>
            <person name="Baker S.E."/>
            <person name="Grigoriev I.V."/>
        </authorList>
    </citation>
    <scope>NUCLEOTIDE SEQUENCE [LARGE SCALE GENOMIC DNA]</scope>
    <source>
        <strain evidence="3">ATCC 20476 / IMI 206040</strain>
    </source>
</reference>
<proteinExistence type="predicted"/>
<evidence type="ECO:0000313" key="3">
    <source>
        <dbReference type="Proteomes" id="UP000005426"/>
    </source>
</evidence>
<keyword evidence="3" id="KW-1185">Reference proteome</keyword>
<name>G9NV20_HYPAI</name>
<sequence length="74" mass="8444">MSAAPAYAQKEPLARPRVTRPYYQPTRERGRHEAALGRQSGIAKLFDRLIWEVAPITTTRICEKSHNHKTGTKK</sequence>